<keyword evidence="4 5" id="KW-0472">Membrane</keyword>
<dbReference type="InterPro" id="IPR006634">
    <property type="entry name" value="TLC-dom"/>
</dbReference>
<dbReference type="GO" id="GO:0005783">
    <property type="term" value="C:endoplasmic reticulum"/>
    <property type="evidence" value="ECO:0007669"/>
    <property type="project" value="TreeGrafter"/>
</dbReference>
<dbReference type="PANTHER" id="PTHR13439">
    <property type="entry name" value="CT120 PROTEIN"/>
    <property type="match status" value="1"/>
</dbReference>
<keyword evidence="2 5" id="KW-0812">Transmembrane</keyword>
<feature type="transmembrane region" description="Helical" evidence="6">
    <location>
        <begin position="126"/>
        <end position="150"/>
    </location>
</feature>
<evidence type="ECO:0000256" key="3">
    <source>
        <dbReference type="ARBA" id="ARBA00022989"/>
    </source>
</evidence>
<organism evidence="8">
    <name type="scientific">Phaeocystis antarctica</name>
    <dbReference type="NCBI Taxonomy" id="33657"/>
    <lineage>
        <taxon>Eukaryota</taxon>
        <taxon>Haptista</taxon>
        <taxon>Haptophyta</taxon>
        <taxon>Prymnesiophyceae</taxon>
        <taxon>Phaeocystales</taxon>
        <taxon>Phaeocystaceae</taxon>
        <taxon>Phaeocystis</taxon>
    </lineage>
</organism>
<dbReference type="PROSITE" id="PS50922">
    <property type="entry name" value="TLC"/>
    <property type="match status" value="1"/>
</dbReference>
<feature type="transmembrane region" description="Helical" evidence="6">
    <location>
        <begin position="83"/>
        <end position="105"/>
    </location>
</feature>
<feature type="domain" description="TLC" evidence="7">
    <location>
        <begin position="46"/>
        <end position="244"/>
    </location>
</feature>
<evidence type="ECO:0000256" key="5">
    <source>
        <dbReference type="PROSITE-ProRule" id="PRU00205"/>
    </source>
</evidence>
<dbReference type="EMBL" id="HBEP01029408">
    <property type="protein sequence ID" value="CAD8502408.1"/>
    <property type="molecule type" value="Transcribed_RNA"/>
</dbReference>
<evidence type="ECO:0000256" key="1">
    <source>
        <dbReference type="ARBA" id="ARBA00004141"/>
    </source>
</evidence>
<dbReference type="Pfam" id="PF03798">
    <property type="entry name" value="TRAM_LAG1_CLN8"/>
    <property type="match status" value="1"/>
</dbReference>
<name>A0A7S0F310_9EUKA</name>
<protein>
    <recommendedName>
        <fullName evidence="7">TLC domain-containing protein</fullName>
    </recommendedName>
</protein>
<feature type="transmembrane region" description="Helical" evidence="6">
    <location>
        <begin position="175"/>
        <end position="199"/>
    </location>
</feature>
<proteinExistence type="predicted"/>
<dbReference type="PANTHER" id="PTHR13439:SF0">
    <property type="entry name" value="TOPOISOMERASE I DAMAGE AFFECTED PROTEIN 4"/>
    <property type="match status" value="1"/>
</dbReference>
<reference evidence="8" key="1">
    <citation type="submission" date="2021-01" db="EMBL/GenBank/DDBJ databases">
        <authorList>
            <person name="Corre E."/>
            <person name="Pelletier E."/>
            <person name="Niang G."/>
            <person name="Scheremetjew M."/>
            <person name="Finn R."/>
            <person name="Kale V."/>
            <person name="Holt S."/>
            <person name="Cochrane G."/>
            <person name="Meng A."/>
            <person name="Brown T."/>
            <person name="Cohen L."/>
        </authorList>
    </citation>
    <scope>NUCLEOTIDE SEQUENCE</scope>
    <source>
        <strain evidence="8">CCMP1374</strain>
    </source>
</reference>
<evidence type="ECO:0000256" key="4">
    <source>
        <dbReference type="ARBA" id="ARBA00023136"/>
    </source>
</evidence>
<evidence type="ECO:0000256" key="2">
    <source>
        <dbReference type="ARBA" id="ARBA00022692"/>
    </source>
</evidence>
<feature type="transmembrane region" description="Helical" evidence="6">
    <location>
        <begin position="48"/>
        <end position="71"/>
    </location>
</feature>
<dbReference type="AlphaFoldDB" id="A0A7S0F310"/>
<evidence type="ECO:0000313" key="8">
    <source>
        <dbReference type="EMBL" id="CAD8502408.1"/>
    </source>
</evidence>
<dbReference type="GO" id="GO:0055088">
    <property type="term" value="P:lipid homeostasis"/>
    <property type="evidence" value="ECO:0007669"/>
    <property type="project" value="TreeGrafter"/>
</dbReference>
<evidence type="ECO:0000259" key="7">
    <source>
        <dbReference type="PROSITE" id="PS50922"/>
    </source>
</evidence>
<gene>
    <name evidence="8" type="ORF">PANT1444_LOCUS16642</name>
</gene>
<dbReference type="InterPro" id="IPR050846">
    <property type="entry name" value="TLCD"/>
</dbReference>
<feature type="transmembrane region" description="Helical" evidence="6">
    <location>
        <begin position="211"/>
        <end position="233"/>
    </location>
</feature>
<dbReference type="GO" id="GO:0016020">
    <property type="term" value="C:membrane"/>
    <property type="evidence" value="ECO:0007669"/>
    <property type="project" value="UniProtKB-SubCell"/>
</dbReference>
<dbReference type="SMART" id="SM00724">
    <property type="entry name" value="TLC"/>
    <property type="match status" value="1"/>
</dbReference>
<keyword evidence="3 6" id="KW-1133">Transmembrane helix</keyword>
<sequence>MPEAMLEAEAVLLFSTLAGSFAASVALLAVWHALIAPFIPGTRSREDHIFLASSFVSCYPAVTAPFLAVLAMRGVPITDNEHVMDAAASTAALRAVGISCGYMLYDTCYMLRHRQVRSPLMLMHHLLSILVWPYAVLRGRALLLVLFFIITEATNIGQHTRMILLKLGLKHTKTYFVVGVSWVFFFFFVRIVPGPYLFYKLCRGNYAAYNTFDFSLMMLTCPLPFMLNTYWFYLLVRGLIGFLGESRESRVAKAQ</sequence>
<comment type="subcellular location">
    <subcellularLocation>
        <location evidence="1">Membrane</location>
        <topology evidence="1">Multi-pass membrane protein</topology>
    </subcellularLocation>
</comment>
<accession>A0A7S0F310</accession>
<feature type="transmembrane region" description="Helical" evidence="6">
    <location>
        <begin position="12"/>
        <end position="36"/>
    </location>
</feature>
<evidence type="ECO:0000256" key="6">
    <source>
        <dbReference type="SAM" id="Phobius"/>
    </source>
</evidence>